<feature type="region of interest" description="Disordered" evidence="2">
    <location>
        <begin position="269"/>
        <end position="310"/>
    </location>
</feature>
<dbReference type="Proteomes" id="UP001165065">
    <property type="component" value="Unassembled WGS sequence"/>
</dbReference>
<dbReference type="SUPFAM" id="SSF50729">
    <property type="entry name" value="PH domain-like"/>
    <property type="match status" value="1"/>
</dbReference>
<sequence length="692" mass="76759">MESTLFLLESLEDNSETWTPYLGKLTIDGIFHLYPNPTGVSAPPTHPDPSSIITIDIASPSTTGVSPWIDGVSGFDITFTNGRKFPFRTPSDSLTSQWVEALSSVTQGGASDLPEIPSVHSSISVDDEAGDAGYMLPGEKSGKLDIDALLASTSLDNEFSEKPPAPPPQAKERDDTEEVLRKYMSEIDALDKGGLPPLPKSSNSSPSRPSASQHQNLNHSTLSLLDNPGSRDVSPATSVTVPITQLVSSAQQAAATAADLEAMRKSLRDMTDSYKEERERLEREKKELEENKKNMERRAEEGEERRKNVERKVKELTKAKLSYGEEVAELKNQVDKFSTDIVSTQVQKASAVQEAVVEATKGVEEVLTRERYRWAREKKEIEKRTTLQISSELAIREEQLRKTLVMEKAVALAEKEKETGDALREERFKIEDKWKAKFEKLKSEMERSKKSTARDVKQLATLHKEHVMALEKGLADERRRLEKARGTIKDLTMKRAQEAARNASDRETMAQGAAVAVREVEELRLMVKRALEQRDEAESRCEAAVRSAKRAGEEGRLKEAQLQGSRGRLAEVEAEAIGLAKKLRELEGRRDRDLVELIRKENAVLRRDCADMQETIEKMRAALLSVNRAIYGEKAADMCREVALGVKEGGRKALGKVDGNKGGRGKEGAGKGNARGPFIPPGKHLAASRRKK</sequence>
<dbReference type="AlphaFoldDB" id="A0A9W7L473"/>
<feature type="compositionally biased region" description="Low complexity" evidence="2">
    <location>
        <begin position="200"/>
        <end position="212"/>
    </location>
</feature>
<dbReference type="EMBL" id="BRYA01000005">
    <property type="protein sequence ID" value="GMI31019.1"/>
    <property type="molecule type" value="Genomic_DNA"/>
</dbReference>
<keyword evidence="4" id="KW-1185">Reference proteome</keyword>
<feature type="region of interest" description="Disordered" evidence="2">
    <location>
        <begin position="652"/>
        <end position="692"/>
    </location>
</feature>
<evidence type="ECO:0000256" key="1">
    <source>
        <dbReference type="SAM" id="Coils"/>
    </source>
</evidence>
<evidence type="ECO:0000313" key="4">
    <source>
        <dbReference type="Proteomes" id="UP001165065"/>
    </source>
</evidence>
<feature type="compositionally biased region" description="Basic and acidic residues" evidence="2">
    <location>
        <begin position="658"/>
        <end position="669"/>
    </location>
</feature>
<comment type="caution">
    <text evidence="3">The sequence shown here is derived from an EMBL/GenBank/DDBJ whole genome shotgun (WGS) entry which is preliminary data.</text>
</comment>
<accession>A0A9W7L473</accession>
<evidence type="ECO:0000256" key="2">
    <source>
        <dbReference type="SAM" id="MobiDB-lite"/>
    </source>
</evidence>
<keyword evidence="1" id="KW-0175">Coiled coil</keyword>
<feature type="compositionally biased region" description="Basic and acidic residues" evidence="2">
    <location>
        <begin position="170"/>
        <end position="191"/>
    </location>
</feature>
<protein>
    <recommendedName>
        <fullName evidence="5">PH domain-containing protein</fullName>
    </recommendedName>
</protein>
<evidence type="ECO:0000313" key="3">
    <source>
        <dbReference type="EMBL" id="GMI31019.1"/>
    </source>
</evidence>
<dbReference type="OrthoDB" id="206785at2759"/>
<organism evidence="3 4">
    <name type="scientific">Triparma columacea</name>
    <dbReference type="NCBI Taxonomy" id="722753"/>
    <lineage>
        <taxon>Eukaryota</taxon>
        <taxon>Sar</taxon>
        <taxon>Stramenopiles</taxon>
        <taxon>Ochrophyta</taxon>
        <taxon>Bolidophyceae</taxon>
        <taxon>Parmales</taxon>
        <taxon>Triparmaceae</taxon>
        <taxon>Triparma</taxon>
    </lineage>
</organism>
<feature type="region of interest" description="Disordered" evidence="2">
    <location>
        <begin position="155"/>
        <end position="236"/>
    </location>
</feature>
<feature type="compositionally biased region" description="Polar residues" evidence="2">
    <location>
        <begin position="213"/>
        <end position="224"/>
    </location>
</feature>
<name>A0A9W7L473_9STRA</name>
<evidence type="ECO:0008006" key="5">
    <source>
        <dbReference type="Google" id="ProtNLM"/>
    </source>
</evidence>
<gene>
    <name evidence="3" type="ORF">TrCOL_g6237</name>
</gene>
<reference evidence="4" key="1">
    <citation type="journal article" date="2023" name="Commun. Biol.">
        <title>Genome analysis of Parmales, the sister group of diatoms, reveals the evolutionary specialization of diatoms from phago-mixotrophs to photoautotrophs.</title>
        <authorList>
            <person name="Ban H."/>
            <person name="Sato S."/>
            <person name="Yoshikawa S."/>
            <person name="Yamada K."/>
            <person name="Nakamura Y."/>
            <person name="Ichinomiya M."/>
            <person name="Sato N."/>
            <person name="Blanc-Mathieu R."/>
            <person name="Endo H."/>
            <person name="Kuwata A."/>
            <person name="Ogata H."/>
        </authorList>
    </citation>
    <scope>NUCLEOTIDE SEQUENCE [LARGE SCALE GENOMIC DNA]</scope>
</reference>
<proteinExistence type="predicted"/>
<feature type="coiled-coil region" evidence="1">
    <location>
        <begin position="431"/>
        <end position="622"/>
    </location>
</feature>